<feature type="compositionally biased region" description="Low complexity" evidence="4">
    <location>
        <begin position="218"/>
        <end position="237"/>
    </location>
</feature>
<feature type="region of interest" description="Disordered" evidence="4">
    <location>
        <begin position="572"/>
        <end position="619"/>
    </location>
</feature>
<reference evidence="6" key="1">
    <citation type="journal article" date="2023" name="IScience">
        <title>Live-bearing cockroach genome reveals convergent evolutionary mechanisms linked to viviparity in insects and beyond.</title>
        <authorList>
            <person name="Fouks B."/>
            <person name="Harrison M.C."/>
            <person name="Mikhailova A.A."/>
            <person name="Marchal E."/>
            <person name="English S."/>
            <person name="Carruthers M."/>
            <person name="Jennings E.C."/>
            <person name="Chiamaka E.L."/>
            <person name="Frigard R.A."/>
            <person name="Pippel M."/>
            <person name="Attardo G.M."/>
            <person name="Benoit J.B."/>
            <person name="Bornberg-Bauer E."/>
            <person name="Tobe S.S."/>
        </authorList>
    </citation>
    <scope>NUCLEOTIDE SEQUENCE</scope>
    <source>
        <strain evidence="6">Stay&amp;Tobe</strain>
    </source>
</reference>
<keyword evidence="3" id="KW-0206">Cytoskeleton</keyword>
<dbReference type="InterPro" id="IPR003108">
    <property type="entry name" value="GAR_dom"/>
</dbReference>
<feature type="compositionally biased region" description="Polar residues" evidence="4">
    <location>
        <begin position="439"/>
        <end position="449"/>
    </location>
</feature>
<dbReference type="GO" id="GO:0051764">
    <property type="term" value="P:actin crosslink formation"/>
    <property type="evidence" value="ECO:0007669"/>
    <property type="project" value="TreeGrafter"/>
</dbReference>
<dbReference type="PANTHER" id="PTHR46756:SF18">
    <property type="entry name" value="GAS2-LIKE PROTEIN PICKLED EGGS"/>
    <property type="match status" value="1"/>
</dbReference>
<evidence type="ECO:0000259" key="5">
    <source>
        <dbReference type="PROSITE" id="PS51460"/>
    </source>
</evidence>
<dbReference type="Proteomes" id="UP001233999">
    <property type="component" value="Unassembled WGS sequence"/>
</dbReference>
<dbReference type="GO" id="GO:0031110">
    <property type="term" value="P:regulation of microtubule polymerization or depolymerization"/>
    <property type="evidence" value="ECO:0007669"/>
    <property type="project" value="TreeGrafter"/>
</dbReference>
<dbReference type="AlphaFoldDB" id="A0AAD7ZN68"/>
<accession>A0AAD7ZN68</accession>
<feature type="non-terminal residue" evidence="6">
    <location>
        <position position="1"/>
    </location>
</feature>
<dbReference type="Pfam" id="PF02187">
    <property type="entry name" value="GAS2"/>
    <property type="match status" value="1"/>
</dbReference>
<dbReference type="GO" id="GO:0008093">
    <property type="term" value="F:cytoskeletal anchor activity"/>
    <property type="evidence" value="ECO:0007669"/>
    <property type="project" value="TreeGrafter"/>
</dbReference>
<dbReference type="GO" id="GO:0005884">
    <property type="term" value="C:actin filament"/>
    <property type="evidence" value="ECO:0007669"/>
    <property type="project" value="TreeGrafter"/>
</dbReference>
<feature type="compositionally biased region" description="Polar residues" evidence="4">
    <location>
        <begin position="381"/>
        <end position="407"/>
    </location>
</feature>
<evidence type="ECO:0000256" key="4">
    <source>
        <dbReference type="SAM" id="MobiDB-lite"/>
    </source>
</evidence>
<evidence type="ECO:0000256" key="3">
    <source>
        <dbReference type="ARBA" id="ARBA00023212"/>
    </source>
</evidence>
<proteinExistence type="predicted"/>
<comment type="caution">
    <text evidence="6">The sequence shown here is derived from an EMBL/GenBank/DDBJ whole genome shotgun (WGS) entry which is preliminary data.</text>
</comment>
<feature type="compositionally biased region" description="Polar residues" evidence="4">
    <location>
        <begin position="193"/>
        <end position="214"/>
    </location>
</feature>
<protein>
    <recommendedName>
        <fullName evidence="5">GAR domain-containing protein</fullName>
    </recommendedName>
</protein>
<feature type="compositionally biased region" description="Polar residues" evidence="4">
    <location>
        <begin position="587"/>
        <end position="606"/>
    </location>
</feature>
<comment type="subcellular location">
    <subcellularLocation>
        <location evidence="1">Cytoplasm</location>
        <location evidence="1">Cytoskeleton</location>
    </subcellularLocation>
</comment>
<dbReference type="GO" id="GO:0008017">
    <property type="term" value="F:microtubule binding"/>
    <property type="evidence" value="ECO:0007669"/>
    <property type="project" value="InterPro"/>
</dbReference>
<feature type="compositionally biased region" description="Polar residues" evidence="4">
    <location>
        <begin position="278"/>
        <end position="305"/>
    </location>
</feature>
<dbReference type="Gene3D" id="3.30.920.20">
    <property type="entry name" value="Gas2-like domain"/>
    <property type="match status" value="1"/>
</dbReference>
<keyword evidence="7" id="KW-1185">Reference proteome</keyword>
<dbReference type="EMBL" id="JASPKZ010007575">
    <property type="protein sequence ID" value="KAJ9583507.1"/>
    <property type="molecule type" value="Genomic_DNA"/>
</dbReference>
<dbReference type="GO" id="GO:0001578">
    <property type="term" value="P:microtubule bundle formation"/>
    <property type="evidence" value="ECO:0007669"/>
    <property type="project" value="TreeGrafter"/>
</dbReference>
<dbReference type="InterPro" id="IPR036534">
    <property type="entry name" value="GAR_dom_sf"/>
</dbReference>
<gene>
    <name evidence="6" type="ORF">L9F63_022148</name>
</gene>
<evidence type="ECO:0000256" key="1">
    <source>
        <dbReference type="ARBA" id="ARBA00004245"/>
    </source>
</evidence>
<dbReference type="SUPFAM" id="SSF143575">
    <property type="entry name" value="GAS2 domain-like"/>
    <property type="match status" value="1"/>
</dbReference>
<evidence type="ECO:0000313" key="6">
    <source>
        <dbReference type="EMBL" id="KAJ9583507.1"/>
    </source>
</evidence>
<dbReference type="GO" id="GO:1904825">
    <property type="term" value="P:protein localization to microtubule plus-end"/>
    <property type="evidence" value="ECO:0007669"/>
    <property type="project" value="TreeGrafter"/>
</dbReference>
<feature type="compositionally biased region" description="Basic and acidic residues" evidence="4">
    <location>
        <begin position="329"/>
        <end position="338"/>
    </location>
</feature>
<dbReference type="GO" id="GO:0005737">
    <property type="term" value="C:cytoplasm"/>
    <property type="evidence" value="ECO:0007669"/>
    <property type="project" value="TreeGrafter"/>
</dbReference>
<evidence type="ECO:0000256" key="2">
    <source>
        <dbReference type="ARBA" id="ARBA00022490"/>
    </source>
</evidence>
<dbReference type="PROSITE" id="PS51460">
    <property type="entry name" value="GAR"/>
    <property type="match status" value="1"/>
</dbReference>
<feature type="region of interest" description="Disordered" evidence="4">
    <location>
        <begin position="162"/>
        <end position="310"/>
    </location>
</feature>
<feature type="non-terminal residue" evidence="6">
    <location>
        <position position="619"/>
    </location>
</feature>
<feature type="domain" description="GAR" evidence="5">
    <location>
        <begin position="60"/>
        <end position="132"/>
    </location>
</feature>
<organism evidence="6 7">
    <name type="scientific">Diploptera punctata</name>
    <name type="common">Pacific beetle cockroach</name>
    <dbReference type="NCBI Taxonomy" id="6984"/>
    <lineage>
        <taxon>Eukaryota</taxon>
        <taxon>Metazoa</taxon>
        <taxon>Ecdysozoa</taxon>
        <taxon>Arthropoda</taxon>
        <taxon>Hexapoda</taxon>
        <taxon>Insecta</taxon>
        <taxon>Pterygota</taxon>
        <taxon>Neoptera</taxon>
        <taxon>Polyneoptera</taxon>
        <taxon>Dictyoptera</taxon>
        <taxon>Blattodea</taxon>
        <taxon>Blaberoidea</taxon>
        <taxon>Blaberidae</taxon>
        <taxon>Diplopterinae</taxon>
        <taxon>Diploptera</taxon>
    </lineage>
</organism>
<dbReference type="GO" id="GO:0051015">
    <property type="term" value="F:actin filament binding"/>
    <property type="evidence" value="ECO:0007669"/>
    <property type="project" value="TreeGrafter"/>
</dbReference>
<dbReference type="PANTHER" id="PTHR46756">
    <property type="entry name" value="TRANSGELIN"/>
    <property type="match status" value="1"/>
</dbReference>
<reference evidence="6" key="2">
    <citation type="submission" date="2023-05" db="EMBL/GenBank/DDBJ databases">
        <authorList>
            <person name="Fouks B."/>
        </authorList>
    </citation>
    <scope>NUCLEOTIDE SEQUENCE</scope>
    <source>
        <strain evidence="6">Stay&amp;Tobe</strain>
        <tissue evidence="6">Testes</tissue>
    </source>
</reference>
<dbReference type="SMART" id="SM00243">
    <property type="entry name" value="GAS2"/>
    <property type="match status" value="1"/>
</dbReference>
<feature type="compositionally biased region" description="Polar residues" evidence="4">
    <location>
        <begin position="238"/>
        <end position="251"/>
    </location>
</feature>
<dbReference type="GO" id="GO:0001725">
    <property type="term" value="C:stress fiber"/>
    <property type="evidence" value="ECO:0007669"/>
    <property type="project" value="TreeGrafter"/>
</dbReference>
<feature type="compositionally biased region" description="Polar residues" evidence="4">
    <location>
        <begin position="467"/>
        <end position="483"/>
    </location>
</feature>
<name>A0AAD7ZN68_DIPPU</name>
<keyword evidence="2" id="KW-0963">Cytoplasm</keyword>
<sequence>SSRWRSLRKTAVVVRLVVPRRFARDCLRSRLVNNQTRKRINTSDLAVVDVDLQGNIKDLSSECGFDDLVRDLVERCTCPVQFPMIRVSEGKYRIGDTKVLIFVRVLRNHVMVRVGGGWDTLSHYLDKHDPCRCKTAHRSALSTKLILKSNGPLELNNAQVYYERSPPRTRRSSASSVSSGGGGLPVSTRNRSRSPSVCLQTPRSHYGGSSTGLDTTGRRSLTPTRSPRSRSPTPRLSVTKTSIHGGSNTGLDVTGRTSRNRSRSPTPRPPSRNKNSPADNNNNEGVESTTTAPPDQQSLNDSGSEVSDEGYRSLGIVGTSAVDGNITKGVHEENKTEEACVESEDAQRSERPIPPITTHRPPSECSSCEEVPPVRRHTRTPSDVQQQRRLSDTAPSTDSKMTRSRSTGGDPGLFEPGSPARRSVAYRSVRADPRVASSKPGQQNNTWSGRQGKGKPRPSLSGVGFERNTTQRRSLGATNSAPSTPRRHKGSLPSSLQGSPTKQISPLIEQILQVKELDNDVTVLNKMKEIIQQYADIVDMKLDEEKKHEGQSLPQEELDITSAWVHGNGSLGRIRKVSPTPRKDSKTYNIFNGRDNNSSIMRNSESAEGGIGTNISNNQ</sequence>
<feature type="compositionally biased region" description="Polar residues" evidence="4">
    <location>
        <begin position="492"/>
        <end position="502"/>
    </location>
</feature>
<dbReference type="GO" id="GO:0035371">
    <property type="term" value="C:microtubule plus-end"/>
    <property type="evidence" value="ECO:0007669"/>
    <property type="project" value="TreeGrafter"/>
</dbReference>
<feature type="region of interest" description="Disordered" evidence="4">
    <location>
        <begin position="325"/>
        <end position="502"/>
    </location>
</feature>
<evidence type="ECO:0000313" key="7">
    <source>
        <dbReference type="Proteomes" id="UP001233999"/>
    </source>
</evidence>